<sequence length="109" mass="12470">MSETDDVTRAREVLKDLRRSIDNYDAVLIHTLAERFRCTQKVGELKAVHDLPPSDPDREAKQIERLRRLADEAGMDPDFAEKFLAFIIKEVIRHHEAIAAKAADEEETA</sequence>
<dbReference type="GO" id="GO:0046417">
    <property type="term" value="P:chorismate metabolic process"/>
    <property type="evidence" value="ECO:0007669"/>
    <property type="project" value="InterPro"/>
</dbReference>
<dbReference type="RefSeq" id="WP_099302541.1">
    <property type="nucleotide sequence ID" value="NZ_PDVP01000001.1"/>
</dbReference>
<protein>
    <recommendedName>
        <fullName evidence="1">chorismate mutase</fullName>
        <ecNumber evidence="1">5.4.99.5</ecNumber>
    </recommendedName>
</protein>
<dbReference type="PANTHER" id="PTHR38041:SF1">
    <property type="entry name" value="CHORISMATE MUTASE"/>
    <property type="match status" value="1"/>
</dbReference>
<keyword evidence="2" id="KW-0413">Isomerase</keyword>
<accession>A0A2G1QSG8</accession>
<dbReference type="GO" id="GO:0009697">
    <property type="term" value="P:salicylic acid biosynthetic process"/>
    <property type="evidence" value="ECO:0007669"/>
    <property type="project" value="TreeGrafter"/>
</dbReference>
<dbReference type="InterPro" id="IPR002701">
    <property type="entry name" value="CM_II_prokaryot"/>
</dbReference>
<dbReference type="NCBIfam" id="TIGR01795">
    <property type="entry name" value="CM_mono_cladeE"/>
    <property type="match status" value="1"/>
</dbReference>
<evidence type="ECO:0000256" key="2">
    <source>
        <dbReference type="ARBA" id="ARBA00023235"/>
    </source>
</evidence>
<name>A0A2G1QSG8_9HYPH</name>
<dbReference type="SUPFAM" id="SSF48600">
    <property type="entry name" value="Chorismate mutase II"/>
    <property type="match status" value="1"/>
</dbReference>
<dbReference type="EC" id="5.4.99.5" evidence="1"/>
<dbReference type="Pfam" id="PF01817">
    <property type="entry name" value="CM_2"/>
    <property type="match status" value="1"/>
</dbReference>
<dbReference type="Proteomes" id="UP000221168">
    <property type="component" value="Unassembled WGS sequence"/>
</dbReference>
<dbReference type="InterPro" id="IPR051331">
    <property type="entry name" value="Chorismate_mutase-related"/>
</dbReference>
<evidence type="ECO:0000256" key="1">
    <source>
        <dbReference type="ARBA" id="ARBA00012404"/>
    </source>
</evidence>
<dbReference type="InterPro" id="IPR036979">
    <property type="entry name" value="CM_dom_sf"/>
</dbReference>
<evidence type="ECO:0000313" key="4">
    <source>
        <dbReference type="EMBL" id="PHP68473.1"/>
    </source>
</evidence>
<gene>
    <name evidence="4" type="ORF">CSC94_00230</name>
</gene>
<dbReference type="SMART" id="SM00830">
    <property type="entry name" value="CM_2"/>
    <property type="match status" value="1"/>
</dbReference>
<organism evidence="4 5">
    <name type="scientific">Zhengella mangrovi</name>
    <dbReference type="NCBI Taxonomy" id="1982044"/>
    <lineage>
        <taxon>Bacteria</taxon>
        <taxon>Pseudomonadati</taxon>
        <taxon>Pseudomonadota</taxon>
        <taxon>Alphaproteobacteria</taxon>
        <taxon>Hyphomicrobiales</taxon>
        <taxon>Notoacmeibacteraceae</taxon>
        <taxon>Zhengella</taxon>
    </lineage>
</organism>
<dbReference type="PANTHER" id="PTHR38041">
    <property type="entry name" value="CHORISMATE MUTASE"/>
    <property type="match status" value="1"/>
</dbReference>
<comment type="caution">
    <text evidence="4">The sequence shown here is derived from an EMBL/GenBank/DDBJ whole genome shotgun (WGS) entry which is preliminary data.</text>
</comment>
<dbReference type="AlphaFoldDB" id="A0A2G1QSG8"/>
<dbReference type="EMBL" id="PDVP01000001">
    <property type="protein sequence ID" value="PHP68473.1"/>
    <property type="molecule type" value="Genomic_DNA"/>
</dbReference>
<feature type="domain" description="Chorismate mutase" evidence="3">
    <location>
        <begin position="8"/>
        <end position="99"/>
    </location>
</feature>
<reference evidence="4 5" key="1">
    <citation type="submission" date="2017-10" db="EMBL/GenBank/DDBJ databases">
        <title>Sedimentibacterium mangrovi gen. nov., sp. nov., a novel member of family Phyllobacteriacea isolated from mangrove sediment.</title>
        <authorList>
            <person name="Liao H."/>
            <person name="Tian Y."/>
        </authorList>
    </citation>
    <scope>NUCLEOTIDE SEQUENCE [LARGE SCALE GENOMIC DNA]</scope>
    <source>
        <strain evidence="4 5">X9-2-2</strain>
    </source>
</reference>
<dbReference type="InterPro" id="IPR010951">
    <property type="entry name" value="CM_bact"/>
</dbReference>
<dbReference type="InterPro" id="IPR036263">
    <property type="entry name" value="Chorismate_II_sf"/>
</dbReference>
<dbReference type="GO" id="GO:0004106">
    <property type="term" value="F:chorismate mutase activity"/>
    <property type="evidence" value="ECO:0007669"/>
    <property type="project" value="UniProtKB-EC"/>
</dbReference>
<dbReference type="PROSITE" id="PS51168">
    <property type="entry name" value="CHORISMATE_MUT_2"/>
    <property type="match status" value="1"/>
</dbReference>
<proteinExistence type="predicted"/>
<dbReference type="OrthoDB" id="3267837at2"/>
<keyword evidence="5" id="KW-1185">Reference proteome</keyword>
<evidence type="ECO:0000259" key="3">
    <source>
        <dbReference type="PROSITE" id="PS51168"/>
    </source>
</evidence>
<evidence type="ECO:0000313" key="5">
    <source>
        <dbReference type="Proteomes" id="UP000221168"/>
    </source>
</evidence>
<dbReference type="NCBIfam" id="NF006691">
    <property type="entry name" value="PRK09239.1"/>
    <property type="match status" value="1"/>
</dbReference>
<dbReference type="Gene3D" id="1.20.59.10">
    <property type="entry name" value="Chorismate mutase"/>
    <property type="match status" value="1"/>
</dbReference>